<keyword evidence="2 7" id="KW-0812">Transmembrane</keyword>
<dbReference type="GO" id="GO:0043953">
    <property type="term" value="P:protein transport by the Tat complex"/>
    <property type="evidence" value="ECO:0007669"/>
    <property type="project" value="UniProtKB-UniRule"/>
</dbReference>
<feature type="region of interest" description="Disordered" evidence="8">
    <location>
        <begin position="273"/>
        <end position="325"/>
    </location>
</feature>
<reference evidence="9" key="2">
    <citation type="submission" date="2021-04" db="EMBL/GenBank/DDBJ databases">
        <authorList>
            <person name="Gilroy R."/>
        </authorList>
    </citation>
    <scope>NUCLEOTIDE SEQUENCE</scope>
    <source>
        <strain evidence="9">ChiHjej13B12-4958</strain>
    </source>
</reference>
<comment type="subunit">
    <text evidence="7">The Tat system comprises two distinct complexes: a TatABC complex, containing multiple copies of TatA, TatB and TatC subunits, and a separate TatA complex, containing only TatA subunits. Substrates initially bind to the TatABC complex, which probably triggers association of the separate TatA complex to form the active translocon.</text>
</comment>
<evidence type="ECO:0000256" key="2">
    <source>
        <dbReference type="ARBA" id="ARBA00022692"/>
    </source>
</evidence>
<keyword evidence="7" id="KW-0813">Transport</keyword>
<dbReference type="AlphaFoldDB" id="A0A9D2TNC6"/>
<gene>
    <name evidence="7 9" type="primary">tatC</name>
    <name evidence="9" type="ORF">H9751_03105</name>
</gene>
<evidence type="ECO:0000256" key="7">
    <source>
        <dbReference type="HAMAP-Rule" id="MF_00902"/>
    </source>
</evidence>
<dbReference type="GO" id="GO:0065002">
    <property type="term" value="P:intracellular protein transmembrane transport"/>
    <property type="evidence" value="ECO:0007669"/>
    <property type="project" value="TreeGrafter"/>
</dbReference>
<feature type="transmembrane region" description="Helical" evidence="7">
    <location>
        <begin position="12"/>
        <end position="32"/>
    </location>
</feature>
<keyword evidence="4 7" id="KW-1133">Transmembrane helix</keyword>
<dbReference type="HAMAP" id="MF_00902">
    <property type="entry name" value="TatC"/>
    <property type="match status" value="1"/>
</dbReference>
<sequence length="325" mass="35680">MSLVEHLRELRRRVLIAVAAMAVGTILGYTWYGTGVFGTPSLGEILRGPYCNLDPELRFGSDSGECRLLATTPFEMFVLRLKIGFLAGLVLSAPFWLGQLWGFITPGLKKNEKMWTRVFVGAATLLFVAGAVLAFFVVNYGLEFLLTIGDEAQIAALNGTSYFNFLLMLLLVFGLSFELPLIIVMLNVVGVLRYDTLKDKRRYVILVLFIFAAVMTPGGDPISMVILATSMCLMMEIAMQIAHFNDYRRKKKGLIDDIPDDLDDESASTIGDAAPINDAASDTGPKVTHAAGKTRYRDPQAGTPANPTNFDAESTNGRNNFDDIL</sequence>
<dbReference type="GO" id="GO:0033281">
    <property type="term" value="C:TAT protein transport complex"/>
    <property type="evidence" value="ECO:0007669"/>
    <property type="project" value="UniProtKB-UniRule"/>
</dbReference>
<feature type="transmembrane region" description="Helical" evidence="7">
    <location>
        <begin position="203"/>
        <end position="219"/>
    </location>
</feature>
<dbReference type="Pfam" id="PF00902">
    <property type="entry name" value="TatC"/>
    <property type="match status" value="1"/>
</dbReference>
<keyword evidence="5 7" id="KW-0811">Translocation</keyword>
<evidence type="ECO:0000313" key="9">
    <source>
        <dbReference type="EMBL" id="HJC84536.1"/>
    </source>
</evidence>
<dbReference type="NCBIfam" id="TIGR00945">
    <property type="entry name" value="tatC"/>
    <property type="match status" value="1"/>
</dbReference>
<evidence type="ECO:0000256" key="1">
    <source>
        <dbReference type="ARBA" id="ARBA00004141"/>
    </source>
</evidence>
<comment type="caution">
    <text evidence="9">The sequence shown here is derived from an EMBL/GenBank/DDBJ whole genome shotgun (WGS) entry which is preliminary data.</text>
</comment>
<feature type="transmembrane region" description="Helical" evidence="7">
    <location>
        <begin position="77"/>
        <end position="97"/>
    </location>
</feature>
<comment type="similarity">
    <text evidence="7">Belongs to the TatC family.</text>
</comment>
<keyword evidence="7" id="KW-1003">Cell membrane</keyword>
<dbReference type="PANTHER" id="PTHR30371:SF0">
    <property type="entry name" value="SEC-INDEPENDENT PROTEIN TRANSLOCASE PROTEIN TATC, CHLOROPLASTIC-RELATED"/>
    <property type="match status" value="1"/>
</dbReference>
<reference evidence="9" key="1">
    <citation type="journal article" date="2021" name="PeerJ">
        <title>Extensive microbial diversity within the chicken gut microbiome revealed by metagenomics and culture.</title>
        <authorList>
            <person name="Gilroy R."/>
            <person name="Ravi A."/>
            <person name="Getino M."/>
            <person name="Pursley I."/>
            <person name="Horton D.L."/>
            <person name="Alikhan N.F."/>
            <person name="Baker D."/>
            <person name="Gharbi K."/>
            <person name="Hall N."/>
            <person name="Watson M."/>
            <person name="Adriaenssens E.M."/>
            <person name="Foster-Nyarko E."/>
            <person name="Jarju S."/>
            <person name="Secka A."/>
            <person name="Antonio M."/>
            <person name="Oren A."/>
            <person name="Chaudhuri R.R."/>
            <person name="La Ragione R."/>
            <person name="Hildebrand F."/>
            <person name="Pallen M.J."/>
        </authorList>
    </citation>
    <scope>NUCLEOTIDE SEQUENCE</scope>
    <source>
        <strain evidence="9">ChiHjej13B12-4958</strain>
    </source>
</reference>
<evidence type="ECO:0000256" key="6">
    <source>
        <dbReference type="ARBA" id="ARBA00023136"/>
    </source>
</evidence>
<name>A0A9D2TNC6_9CORY</name>
<dbReference type="PROSITE" id="PS01218">
    <property type="entry name" value="TATC"/>
    <property type="match status" value="1"/>
</dbReference>
<evidence type="ECO:0000256" key="5">
    <source>
        <dbReference type="ARBA" id="ARBA00023010"/>
    </source>
</evidence>
<feature type="transmembrane region" description="Helical" evidence="7">
    <location>
        <begin position="118"/>
        <end position="142"/>
    </location>
</feature>
<feature type="transmembrane region" description="Helical" evidence="7">
    <location>
        <begin position="162"/>
        <end position="191"/>
    </location>
</feature>
<proteinExistence type="inferred from homology"/>
<keyword evidence="3 7" id="KW-0653">Protein transport</keyword>
<dbReference type="EMBL" id="DWVP01000004">
    <property type="protein sequence ID" value="HJC84536.1"/>
    <property type="molecule type" value="Genomic_DNA"/>
</dbReference>
<evidence type="ECO:0000313" key="10">
    <source>
        <dbReference type="Proteomes" id="UP000823858"/>
    </source>
</evidence>
<keyword evidence="6 7" id="KW-0472">Membrane</keyword>
<dbReference type="Proteomes" id="UP000823858">
    <property type="component" value="Unassembled WGS sequence"/>
</dbReference>
<comment type="subcellular location">
    <subcellularLocation>
        <location evidence="7">Cell membrane</location>
        <topology evidence="7">Multi-pass membrane protein</topology>
    </subcellularLocation>
    <subcellularLocation>
        <location evidence="1">Membrane</location>
        <topology evidence="1">Multi-pass membrane protein</topology>
    </subcellularLocation>
</comment>
<comment type="function">
    <text evidence="7">Part of the twin-arginine translocation (Tat) system that transports large folded proteins containing a characteristic twin-arginine motif in their signal peptide across membranes. Together with TatB, TatC is part of a receptor directly interacting with Tat signal peptides.</text>
</comment>
<evidence type="ECO:0000256" key="8">
    <source>
        <dbReference type="SAM" id="MobiDB-lite"/>
    </source>
</evidence>
<dbReference type="GO" id="GO:0009977">
    <property type="term" value="F:proton motive force dependent protein transmembrane transporter activity"/>
    <property type="evidence" value="ECO:0007669"/>
    <property type="project" value="TreeGrafter"/>
</dbReference>
<comment type="caution">
    <text evidence="7">Lacks conserved residue(s) required for the propagation of feature annotation.</text>
</comment>
<dbReference type="InterPro" id="IPR019820">
    <property type="entry name" value="Sec-indep_translocase_CS"/>
</dbReference>
<feature type="compositionally biased region" description="Polar residues" evidence="8">
    <location>
        <begin position="303"/>
        <end position="319"/>
    </location>
</feature>
<evidence type="ECO:0000256" key="3">
    <source>
        <dbReference type="ARBA" id="ARBA00022927"/>
    </source>
</evidence>
<evidence type="ECO:0000256" key="4">
    <source>
        <dbReference type="ARBA" id="ARBA00022989"/>
    </source>
</evidence>
<organism evidence="9 10">
    <name type="scientific">Candidatus Corynebacterium faecigallinarum</name>
    <dbReference type="NCBI Taxonomy" id="2838528"/>
    <lineage>
        <taxon>Bacteria</taxon>
        <taxon>Bacillati</taxon>
        <taxon>Actinomycetota</taxon>
        <taxon>Actinomycetes</taxon>
        <taxon>Mycobacteriales</taxon>
        <taxon>Corynebacteriaceae</taxon>
        <taxon>Corynebacterium</taxon>
    </lineage>
</organism>
<dbReference type="PANTHER" id="PTHR30371">
    <property type="entry name" value="SEC-INDEPENDENT PROTEIN TRANSLOCASE PROTEIN TATC"/>
    <property type="match status" value="1"/>
</dbReference>
<dbReference type="PRINTS" id="PR01840">
    <property type="entry name" value="TATCFAMILY"/>
</dbReference>
<accession>A0A9D2TNC6</accession>
<dbReference type="InterPro" id="IPR002033">
    <property type="entry name" value="TatC"/>
</dbReference>
<protein>
    <recommendedName>
        <fullName evidence="7">Sec-independent protein translocase protein TatC</fullName>
    </recommendedName>
</protein>